<keyword evidence="4" id="KW-1185">Reference proteome</keyword>
<feature type="domain" description="DUF4789" evidence="2">
    <location>
        <begin position="63"/>
        <end position="137"/>
    </location>
</feature>
<proteinExistence type="predicted"/>
<organism evidence="3 4">
    <name type="scientific">Pseudolycoriella hygida</name>
    <dbReference type="NCBI Taxonomy" id="35572"/>
    <lineage>
        <taxon>Eukaryota</taxon>
        <taxon>Metazoa</taxon>
        <taxon>Ecdysozoa</taxon>
        <taxon>Arthropoda</taxon>
        <taxon>Hexapoda</taxon>
        <taxon>Insecta</taxon>
        <taxon>Pterygota</taxon>
        <taxon>Neoptera</taxon>
        <taxon>Endopterygota</taxon>
        <taxon>Diptera</taxon>
        <taxon>Nematocera</taxon>
        <taxon>Sciaroidea</taxon>
        <taxon>Sciaridae</taxon>
        <taxon>Pseudolycoriella</taxon>
    </lineage>
</organism>
<keyword evidence="1" id="KW-0812">Transmembrane</keyword>
<dbReference type="Proteomes" id="UP001151699">
    <property type="component" value="Chromosome X"/>
</dbReference>
<name>A0A9Q0RX54_9DIPT</name>
<reference evidence="3" key="1">
    <citation type="submission" date="2022-07" db="EMBL/GenBank/DDBJ databases">
        <authorList>
            <person name="Trinca V."/>
            <person name="Uliana J.V.C."/>
            <person name="Torres T.T."/>
            <person name="Ward R.J."/>
            <person name="Monesi N."/>
        </authorList>
    </citation>
    <scope>NUCLEOTIDE SEQUENCE</scope>
    <source>
        <strain evidence="3">HSMRA1968</strain>
        <tissue evidence="3">Whole embryos</tissue>
    </source>
</reference>
<dbReference type="AlphaFoldDB" id="A0A9Q0RX54"/>
<accession>A0A9Q0RX54</accession>
<dbReference type="OrthoDB" id="6338576at2759"/>
<evidence type="ECO:0000313" key="4">
    <source>
        <dbReference type="Proteomes" id="UP001151699"/>
    </source>
</evidence>
<feature type="non-terminal residue" evidence="3">
    <location>
        <position position="1"/>
    </location>
</feature>
<comment type="caution">
    <text evidence="3">The sequence shown here is derived from an EMBL/GenBank/DDBJ whole genome shotgun (WGS) entry which is preliminary data.</text>
</comment>
<dbReference type="PANTHER" id="PTHR21177">
    <property type="entry name" value="IP06524P-RELATED"/>
    <property type="match status" value="1"/>
</dbReference>
<sequence length="144" mass="16046">TCDLSQEAEFLVNNLQVAMAIENTLTILLVMFCAVAVYASIGDFGFPEEEDEDATKQNAEARDQKDDWVCDCKPGHIYYPKTDRCYSAYRQGPCLANEFLMIGPGKYIPECLPNRCNSDGLVTFKNACHSLNKAGPCELPELSY</sequence>
<dbReference type="PANTHER" id="PTHR21177:SF4">
    <property type="entry name" value="IP06524P"/>
    <property type="match status" value="1"/>
</dbReference>
<feature type="non-terminal residue" evidence="3">
    <location>
        <position position="144"/>
    </location>
</feature>
<feature type="transmembrane region" description="Helical" evidence="1">
    <location>
        <begin position="20"/>
        <end position="41"/>
    </location>
</feature>
<dbReference type="EMBL" id="WJQU01000003">
    <property type="protein sequence ID" value="KAJ6637455.1"/>
    <property type="molecule type" value="Genomic_DNA"/>
</dbReference>
<evidence type="ECO:0000256" key="1">
    <source>
        <dbReference type="SAM" id="Phobius"/>
    </source>
</evidence>
<evidence type="ECO:0000259" key="2">
    <source>
        <dbReference type="Pfam" id="PF16033"/>
    </source>
</evidence>
<dbReference type="InterPro" id="IPR031993">
    <property type="entry name" value="DUF4789"/>
</dbReference>
<evidence type="ECO:0000313" key="3">
    <source>
        <dbReference type="EMBL" id="KAJ6637455.1"/>
    </source>
</evidence>
<gene>
    <name evidence="3" type="ORF">Bhyg_10185</name>
</gene>
<keyword evidence="1" id="KW-1133">Transmembrane helix</keyword>
<protein>
    <recommendedName>
        <fullName evidence="2">DUF4789 domain-containing protein</fullName>
    </recommendedName>
</protein>
<dbReference type="Pfam" id="PF16033">
    <property type="entry name" value="DUF4789"/>
    <property type="match status" value="1"/>
</dbReference>
<keyword evidence="1" id="KW-0472">Membrane</keyword>